<protein>
    <recommendedName>
        <fullName evidence="6">Probable sugar-binding periplasmic protein</fullName>
    </recommendedName>
</protein>
<evidence type="ECO:0000313" key="7">
    <source>
        <dbReference type="EMBL" id="OLQ92950.1"/>
    </source>
</evidence>
<name>A0A1Q9HQ19_9VIBR</name>
<comment type="caution">
    <text evidence="7">The sequence shown here is derived from an EMBL/GenBank/DDBJ whole genome shotgun (WGS) entry which is preliminary data.</text>
</comment>
<evidence type="ECO:0000256" key="1">
    <source>
        <dbReference type="ARBA" id="ARBA00004418"/>
    </source>
</evidence>
<dbReference type="SUPFAM" id="SSF53850">
    <property type="entry name" value="Periplasmic binding protein-like II"/>
    <property type="match status" value="1"/>
</dbReference>
<comment type="function">
    <text evidence="5">Part of a binding-protein-dependent transport system for a sugar.</text>
</comment>
<dbReference type="InterPro" id="IPR050490">
    <property type="entry name" value="Bact_solute-bd_prot1"/>
</dbReference>
<dbReference type="GO" id="GO:0042597">
    <property type="term" value="C:periplasmic space"/>
    <property type="evidence" value="ECO:0007669"/>
    <property type="project" value="UniProtKB-SubCell"/>
</dbReference>
<evidence type="ECO:0000256" key="6">
    <source>
        <dbReference type="ARBA" id="ARBA00049753"/>
    </source>
</evidence>
<dbReference type="PANTHER" id="PTHR43649">
    <property type="entry name" value="ARABINOSE-BINDING PROTEIN-RELATED"/>
    <property type="match status" value="1"/>
</dbReference>
<dbReference type="InterPro" id="IPR006059">
    <property type="entry name" value="SBP"/>
</dbReference>
<dbReference type="PROSITE" id="PS51257">
    <property type="entry name" value="PROKAR_LIPOPROTEIN"/>
    <property type="match status" value="1"/>
</dbReference>
<dbReference type="AlphaFoldDB" id="A0A1Q9HQ19"/>
<dbReference type="Pfam" id="PF13416">
    <property type="entry name" value="SBP_bac_8"/>
    <property type="match status" value="1"/>
</dbReference>
<dbReference type="OrthoDB" id="5580590at2"/>
<keyword evidence="4" id="KW-0732">Signal</keyword>
<proteinExistence type="inferred from homology"/>
<evidence type="ECO:0000256" key="3">
    <source>
        <dbReference type="ARBA" id="ARBA00022448"/>
    </source>
</evidence>
<evidence type="ECO:0000256" key="5">
    <source>
        <dbReference type="ARBA" id="ARBA00049629"/>
    </source>
</evidence>
<accession>A0A1Q9HQ19</accession>
<dbReference type="Gene3D" id="3.40.190.10">
    <property type="entry name" value="Periplasmic binding protein-like II"/>
    <property type="match status" value="2"/>
</dbReference>
<evidence type="ECO:0000256" key="4">
    <source>
        <dbReference type="ARBA" id="ARBA00022729"/>
    </source>
</evidence>
<dbReference type="EMBL" id="MJMJ01000001">
    <property type="protein sequence ID" value="OLQ92950.1"/>
    <property type="molecule type" value="Genomic_DNA"/>
</dbReference>
<evidence type="ECO:0000256" key="2">
    <source>
        <dbReference type="ARBA" id="ARBA00008520"/>
    </source>
</evidence>
<dbReference type="Proteomes" id="UP000186313">
    <property type="component" value="Unassembled WGS sequence"/>
</dbReference>
<comment type="subcellular location">
    <subcellularLocation>
        <location evidence="1">Periplasm</location>
    </subcellularLocation>
</comment>
<comment type="similarity">
    <text evidence="2">Belongs to the bacterial solute-binding protein 1 family.</text>
</comment>
<dbReference type="RefSeq" id="WP_075705476.1">
    <property type="nucleotide sequence ID" value="NZ_MJMJ01000001.1"/>
</dbReference>
<dbReference type="STRING" id="1381081.BIY22_00165"/>
<reference evidence="7 8" key="1">
    <citation type="submission" date="2016-09" db="EMBL/GenBank/DDBJ databases">
        <title>Genomic Taxonomy of the Vibrionaceae.</title>
        <authorList>
            <person name="Gonzalez-Castillo A."/>
            <person name="Gomez-Gil B."/>
            <person name="Enciso-Ibarra K."/>
        </authorList>
    </citation>
    <scope>NUCLEOTIDE SEQUENCE [LARGE SCALE GENOMIC DNA]</scope>
    <source>
        <strain evidence="7 8">CAIM 703</strain>
    </source>
</reference>
<evidence type="ECO:0000313" key="8">
    <source>
        <dbReference type="Proteomes" id="UP000186313"/>
    </source>
</evidence>
<sequence length="410" mass="45648">MRETTLAFILASLSTSCLADVEFLHWWTSKGESKALNVLEQHLLEHNIPLTHSPILGGGGDSAMTVLQARALAGNTPDIAQIEGPSIKAWDDVGIVHTINQTALEQSWDQNLYPLTIDINKTDNGYVALPITLHRLNWMWVNHSLLEKLELSVPKTWPEMFQAMEKAKQADLIPLAIGEQAWQVALLFESLVIANGGVDFYYKALVELQRDHIDTEQMRLALRQLRQISNLVATQHPNQNWDTATQALAENKALFQLGGDWILGDLLASDVKVPEQIGCYSAPQSHNAFLYNMDSFIFMAASDFTQQQATEVANALADKTFQAKFNQTKGSIPVRTDIDLTGFNPCQIQSHDDFIQATKNGLAVPSMTDSMAVNPVAQQAINSEIFRYYRSPEVTEDEVLKRIISIAKST</sequence>
<organism evidence="7 8">
    <name type="scientific">Vibrio panuliri</name>
    <dbReference type="NCBI Taxonomy" id="1381081"/>
    <lineage>
        <taxon>Bacteria</taxon>
        <taxon>Pseudomonadati</taxon>
        <taxon>Pseudomonadota</taxon>
        <taxon>Gammaproteobacteria</taxon>
        <taxon>Vibrionales</taxon>
        <taxon>Vibrionaceae</taxon>
        <taxon>Vibrio</taxon>
    </lineage>
</organism>
<keyword evidence="3" id="KW-0813">Transport</keyword>
<gene>
    <name evidence="7" type="ORF">BIY22_00165</name>
</gene>
<dbReference type="PANTHER" id="PTHR43649:SF28">
    <property type="entry name" value="BINDING PROTEIN COMPONENT OF ABC SUGAR TRANSPORTER-RELATED"/>
    <property type="match status" value="1"/>
</dbReference>